<dbReference type="Proteomes" id="UP000006502">
    <property type="component" value="Chromosome"/>
</dbReference>
<gene>
    <name evidence="2" type="ordered locus">MHLP_01040</name>
</gene>
<dbReference type="InterPro" id="IPR037914">
    <property type="entry name" value="SpoVT-AbrB_sf"/>
</dbReference>
<protein>
    <submittedName>
        <fullName evidence="2">Cell division protein MraZ</fullName>
    </submittedName>
</protein>
<dbReference type="InterPro" id="IPR035642">
    <property type="entry name" value="MraZ_N"/>
</dbReference>
<dbReference type="GO" id="GO:0003700">
    <property type="term" value="F:DNA-binding transcription factor activity"/>
    <property type="evidence" value="ECO:0007669"/>
    <property type="project" value="InterPro"/>
</dbReference>
<dbReference type="Gene3D" id="3.40.1550.20">
    <property type="entry name" value="Transcriptional regulator MraZ domain"/>
    <property type="match status" value="1"/>
</dbReference>
<keyword evidence="2" id="KW-0131">Cell cycle</keyword>
<dbReference type="GO" id="GO:0051301">
    <property type="term" value="P:cell division"/>
    <property type="evidence" value="ECO:0007669"/>
    <property type="project" value="UniProtKB-KW"/>
</dbReference>
<proteinExistence type="predicted"/>
<reference evidence="3" key="2">
    <citation type="submission" date="2012-07" db="EMBL/GenBank/DDBJ databases">
        <title>Complete genome sequence of 'Candidatus Mycoplasma haemolamae'.</title>
        <authorList>
            <person name="Guimaraes A.M.S."/>
            <person name="Toth B."/>
            <person name="Santos A.P."/>
            <person name="Nascimento N.C."/>
            <person name="Sojka J.E."/>
            <person name="Messick J.B."/>
        </authorList>
    </citation>
    <scope>NUCLEOTIDE SEQUENCE [LARGE SCALE GENOMIC DNA]</scope>
    <source>
        <strain evidence="3">Purdue</strain>
    </source>
</reference>
<keyword evidence="2" id="KW-0132">Cell division</keyword>
<reference evidence="2 3" key="1">
    <citation type="journal article" date="2012" name="J. Bacteriol.">
        <title>Genome Sequence of "Candidatus Mycoplasma haemolamae" Strain Purdue, a Red Blood Cell Pathogen of Alpacas (Vicugna pacos) and Llamas (Lama glama).</title>
        <authorList>
            <person name="Guimaraes A.M."/>
            <person name="Toth B."/>
            <person name="Santos A.P."/>
            <person name="do Nascimento N.C."/>
            <person name="Kritchevsky J.E."/>
            <person name="Messick J.B."/>
        </authorList>
    </citation>
    <scope>NUCLEOTIDE SEQUENCE [LARGE SCALE GENOMIC DNA]</scope>
    <source>
        <strain evidence="2 3">Purdue</strain>
    </source>
</reference>
<evidence type="ECO:0000313" key="3">
    <source>
        <dbReference type="Proteomes" id="UP000006502"/>
    </source>
</evidence>
<dbReference type="HOGENOM" id="CLU_107907_0_2_14"/>
<dbReference type="GO" id="GO:0000976">
    <property type="term" value="F:transcription cis-regulatory region binding"/>
    <property type="evidence" value="ECO:0007669"/>
    <property type="project" value="TreeGrafter"/>
</dbReference>
<dbReference type="PATRIC" id="fig|1212765.3.peg.235"/>
<dbReference type="PANTHER" id="PTHR34701:SF1">
    <property type="entry name" value="TRANSCRIPTIONAL REGULATOR MRAZ"/>
    <property type="match status" value="1"/>
</dbReference>
<name>I7BIY5_MYCHA</name>
<dbReference type="KEGG" id="mhl:MHLP_01040"/>
<feature type="domain" description="MraZ" evidence="1">
    <location>
        <begin position="86"/>
        <end position="140"/>
    </location>
</feature>
<dbReference type="CDD" id="cd16321">
    <property type="entry name" value="MraZ_C"/>
    <property type="match status" value="1"/>
</dbReference>
<dbReference type="PANTHER" id="PTHR34701">
    <property type="entry name" value="TRANSCRIPTIONAL REGULATOR MRAZ"/>
    <property type="match status" value="1"/>
</dbReference>
<keyword evidence="3" id="KW-1185">Reference proteome</keyword>
<dbReference type="SUPFAM" id="SSF89447">
    <property type="entry name" value="AbrB/MazE/MraZ-like"/>
    <property type="match status" value="1"/>
</dbReference>
<dbReference type="GO" id="GO:2000143">
    <property type="term" value="P:negative regulation of DNA-templated transcription initiation"/>
    <property type="evidence" value="ECO:0007669"/>
    <property type="project" value="TreeGrafter"/>
</dbReference>
<organism evidence="2 3">
    <name type="scientific">Mycoplasma haematolamae (strain Purdue)</name>
    <dbReference type="NCBI Taxonomy" id="1212765"/>
    <lineage>
        <taxon>Bacteria</taxon>
        <taxon>Bacillati</taxon>
        <taxon>Mycoplasmatota</taxon>
        <taxon>Mollicutes</taxon>
        <taxon>Mycoplasmataceae</taxon>
        <taxon>Mycoplasma</taxon>
    </lineage>
</organism>
<dbReference type="EMBL" id="CP003731">
    <property type="protein sequence ID" value="AFO51788.1"/>
    <property type="molecule type" value="Genomic_DNA"/>
</dbReference>
<dbReference type="STRING" id="1212765.MHLP_01040"/>
<evidence type="ECO:0000313" key="2">
    <source>
        <dbReference type="EMBL" id="AFO51788.1"/>
    </source>
</evidence>
<dbReference type="InterPro" id="IPR038619">
    <property type="entry name" value="MraZ_sf"/>
</dbReference>
<dbReference type="AlphaFoldDB" id="I7BIY5"/>
<accession>I7BIY5</accession>
<sequence length="153" mass="18151">MALKGETKNIVYRYFFSGTYFEKIDKKKRVSIPVQWQHILKDKAIITKNQDGSHALWTTDFFQYFSKVKIEQCETEEDRQITKRLFIGGARTIDIDSKHRMLIPEDLVTLFQHDNLMYFVGVGDYIEIWTKELFESWKESKMPKDIPAEDTSI</sequence>
<evidence type="ECO:0000259" key="1">
    <source>
        <dbReference type="Pfam" id="PF02381"/>
    </source>
</evidence>
<dbReference type="InterPro" id="IPR035644">
    <property type="entry name" value="MraZ_C"/>
</dbReference>
<dbReference type="Pfam" id="PF02381">
    <property type="entry name" value="MraZ"/>
    <property type="match status" value="1"/>
</dbReference>
<dbReference type="InterPro" id="IPR003444">
    <property type="entry name" value="MraZ"/>
</dbReference>
<dbReference type="CDD" id="cd16320">
    <property type="entry name" value="MraZ_N"/>
    <property type="match status" value="1"/>
</dbReference>
<dbReference type="InterPro" id="IPR020603">
    <property type="entry name" value="MraZ_dom"/>
</dbReference>